<gene>
    <name evidence="2" type="ORF">FHR38_002787</name>
</gene>
<evidence type="ECO:0000313" key="3">
    <source>
        <dbReference type="Proteomes" id="UP000578819"/>
    </source>
</evidence>
<proteinExistence type="predicted"/>
<evidence type="ECO:0000256" key="1">
    <source>
        <dbReference type="SAM" id="MobiDB-lite"/>
    </source>
</evidence>
<organism evidence="2 3">
    <name type="scientific">Micromonospora polyrhachis</name>
    <dbReference type="NCBI Taxonomy" id="1282883"/>
    <lineage>
        <taxon>Bacteria</taxon>
        <taxon>Bacillati</taxon>
        <taxon>Actinomycetota</taxon>
        <taxon>Actinomycetes</taxon>
        <taxon>Micromonosporales</taxon>
        <taxon>Micromonosporaceae</taxon>
        <taxon>Micromonospora</taxon>
    </lineage>
</organism>
<feature type="compositionally biased region" description="Basic residues" evidence="1">
    <location>
        <begin position="373"/>
        <end position="382"/>
    </location>
</feature>
<dbReference type="RefSeq" id="WP_184535050.1">
    <property type="nucleotide sequence ID" value="NZ_JACHJW010000001.1"/>
</dbReference>
<sequence>MDPADLPLLSVRSPADLLAAVPYLLGFHPADSLVVVALREKRVVFVARADLPDGSVRPFPPDLSLPPDLAMSGGQSGGDTLSGIAAAAREVAKYITEVVTRQDADAAVVVGYGPAERVTPAVDAVRPALEIAGLLVLDVLRVTDRRYWSYFCVTPECCPPEGNRYDPTASPIAAAATFAGKVALPDRATLVRQVAPVDGPVRESMHQATRRAQSRAATLINAAPSADLLGERALGRAGESAIRTAMERQRTGGRLTDDEAAWLSVLLTHLPVRDHAWERTDDVDWHQTLWLDLTRRAEPGLVAAPASLLAFAAWRSGDGALAAVAVERALRDQPDYSLALLLGEILHNGVQPSTLDGWPGGPAGDPGTEHGPYRRRPGRHRSPRDARNRDSRHRAARNRASQRRSRPSVS</sequence>
<dbReference type="EMBL" id="JACHJW010000001">
    <property type="protein sequence ID" value="MBB4959054.1"/>
    <property type="molecule type" value="Genomic_DNA"/>
</dbReference>
<name>A0A7W7SQG2_9ACTN</name>
<dbReference type="Proteomes" id="UP000578819">
    <property type="component" value="Unassembled WGS sequence"/>
</dbReference>
<dbReference type="Pfam" id="PF13830">
    <property type="entry name" value="DUF4192"/>
    <property type="match status" value="1"/>
</dbReference>
<feature type="region of interest" description="Disordered" evidence="1">
    <location>
        <begin position="353"/>
        <end position="410"/>
    </location>
</feature>
<feature type="compositionally biased region" description="Basic residues" evidence="1">
    <location>
        <begin position="390"/>
        <end position="410"/>
    </location>
</feature>
<comment type="caution">
    <text evidence="2">The sequence shown here is derived from an EMBL/GenBank/DDBJ whole genome shotgun (WGS) entry which is preliminary data.</text>
</comment>
<evidence type="ECO:0008006" key="4">
    <source>
        <dbReference type="Google" id="ProtNLM"/>
    </source>
</evidence>
<dbReference type="InterPro" id="IPR025447">
    <property type="entry name" value="DUF4192"/>
</dbReference>
<accession>A0A7W7SQG2</accession>
<reference evidence="2 3" key="1">
    <citation type="submission" date="2020-08" db="EMBL/GenBank/DDBJ databases">
        <title>Sequencing the genomes of 1000 actinobacteria strains.</title>
        <authorList>
            <person name="Klenk H.-P."/>
        </authorList>
    </citation>
    <scope>NUCLEOTIDE SEQUENCE [LARGE SCALE GENOMIC DNA]</scope>
    <source>
        <strain evidence="2 3">DSM 45886</strain>
    </source>
</reference>
<evidence type="ECO:0000313" key="2">
    <source>
        <dbReference type="EMBL" id="MBB4959054.1"/>
    </source>
</evidence>
<protein>
    <recommendedName>
        <fullName evidence="4">DUF4192 domain-containing protein</fullName>
    </recommendedName>
</protein>
<keyword evidence="3" id="KW-1185">Reference proteome</keyword>
<dbReference type="AlphaFoldDB" id="A0A7W7SQG2"/>